<dbReference type="EMBL" id="AE017222">
    <property type="protein sequence ID" value="AAS82482.1"/>
    <property type="molecule type" value="Genomic_DNA"/>
</dbReference>
<gene>
    <name evidence="2" type="ordered locus">TT_P0152</name>
</gene>
<feature type="compositionally biased region" description="Basic residues" evidence="1">
    <location>
        <begin position="27"/>
        <end position="44"/>
    </location>
</feature>
<proteinExistence type="predicted"/>
<evidence type="ECO:0000313" key="3">
    <source>
        <dbReference type="Proteomes" id="UP000000592"/>
    </source>
</evidence>
<feature type="region of interest" description="Disordered" evidence="1">
    <location>
        <begin position="21"/>
        <end position="44"/>
    </location>
</feature>
<geneLocation type="plasmid" evidence="2 3">
    <name>pTT27</name>
</geneLocation>
<dbReference type="HOGENOM" id="CLU_3223245_0_0_0"/>
<dbReference type="Proteomes" id="UP000000592">
    <property type="component" value="Plasmid pTT27"/>
</dbReference>
<evidence type="ECO:0000313" key="2">
    <source>
        <dbReference type="EMBL" id="AAS82482.1"/>
    </source>
</evidence>
<dbReference type="KEGG" id="tth:TT_P0152"/>
<dbReference type="RefSeq" id="WP_011174412.1">
    <property type="nucleotide sequence ID" value="NC_005838.1"/>
</dbReference>
<sequence length="44" mass="5140">MPRDALKPEVLEHYLRLAQEVAPPTSKGKRGRPRRYSHARKVFP</sequence>
<name>Q746A3_THET2</name>
<evidence type="ECO:0000256" key="1">
    <source>
        <dbReference type="SAM" id="MobiDB-lite"/>
    </source>
</evidence>
<protein>
    <submittedName>
        <fullName evidence="2">Uncharacterized protein</fullName>
    </submittedName>
</protein>
<accession>Q746A3</accession>
<organism evidence="2 3">
    <name type="scientific">Thermus thermophilus (strain ATCC BAA-163 / DSM 7039 / HB27)</name>
    <dbReference type="NCBI Taxonomy" id="262724"/>
    <lineage>
        <taxon>Bacteria</taxon>
        <taxon>Thermotogati</taxon>
        <taxon>Deinococcota</taxon>
        <taxon>Deinococci</taxon>
        <taxon>Thermales</taxon>
        <taxon>Thermaceae</taxon>
        <taxon>Thermus</taxon>
    </lineage>
</organism>
<keyword evidence="2" id="KW-0614">Plasmid</keyword>
<reference evidence="2 3" key="1">
    <citation type="journal article" date="2004" name="Nat. Biotechnol.">
        <title>The genome sequence of the extreme thermophile Thermus thermophilus.</title>
        <authorList>
            <person name="Henne A."/>
            <person name="Brueggemann H."/>
            <person name="Raasch C."/>
            <person name="Wiezer A."/>
            <person name="Hartsch T."/>
            <person name="Liesegang H."/>
            <person name="Johann A."/>
            <person name="Lienard T."/>
            <person name="Gohl O."/>
            <person name="Martinez-Arias R."/>
            <person name="Jacobi C."/>
            <person name="Starkuviene V."/>
            <person name="Schlenczeck S."/>
            <person name="Dencker S."/>
            <person name="Huber R."/>
            <person name="Klenk H.-P."/>
            <person name="Overbeek R."/>
            <person name="Kramer W."/>
            <person name="Merkl R."/>
            <person name="Gottschalk G."/>
            <person name="Fritz H.-J."/>
        </authorList>
    </citation>
    <scope>NUCLEOTIDE SEQUENCE [LARGE SCALE GENOMIC DNA]</scope>
    <source>
        <strain evidence="3">ATCC BAA-163 / DSM 7039 / HB27</strain>
        <plasmid evidence="2 3">pTT27</plasmid>
    </source>
</reference>
<dbReference type="AlphaFoldDB" id="Q746A3"/>